<dbReference type="PANTHER" id="PTHR30480:SF13">
    <property type="entry name" value="BETA-HEXOSAMINIDASE"/>
    <property type="match status" value="1"/>
</dbReference>
<comment type="caution">
    <text evidence="8">The sequence shown here is derived from an EMBL/GenBank/DDBJ whole genome shotgun (WGS) entry which is preliminary data.</text>
</comment>
<dbReference type="GO" id="GO:0004563">
    <property type="term" value="F:beta-N-acetylhexosaminidase activity"/>
    <property type="evidence" value="ECO:0007669"/>
    <property type="project" value="UniProtKB-EC"/>
</dbReference>
<dbReference type="AlphaFoldDB" id="A0A4Y8PXD3"/>
<dbReference type="Pfam" id="PF00933">
    <property type="entry name" value="Glyco_hydro_3"/>
    <property type="match status" value="1"/>
</dbReference>
<dbReference type="GO" id="GO:0005975">
    <property type="term" value="P:carbohydrate metabolic process"/>
    <property type="evidence" value="ECO:0007669"/>
    <property type="project" value="InterPro"/>
</dbReference>
<keyword evidence="4" id="KW-0378">Hydrolase</keyword>
<dbReference type="InterPro" id="IPR019800">
    <property type="entry name" value="Glyco_hydro_3_AS"/>
</dbReference>
<proteinExistence type="inferred from homology"/>
<dbReference type="EMBL" id="MYFO01000023">
    <property type="protein sequence ID" value="TFE85831.1"/>
    <property type="molecule type" value="Genomic_DNA"/>
</dbReference>
<dbReference type="Gene3D" id="3.20.20.300">
    <property type="entry name" value="Glycoside hydrolase, family 3, N-terminal domain"/>
    <property type="match status" value="1"/>
</dbReference>
<keyword evidence="9" id="KW-1185">Reference proteome</keyword>
<sequence>MLHYACENELTRKGRCPMKKSLWTAGAICAVLLATACTRGSDASPAPSAAGTPQAVATASPAASPTPTPTPTPDPVQARIDAMSVEEKIGQMVLAGIDGTAVGAPTRELLQTYHVGGIILYKNNIENAAQLAKLVNALKETNAANPAPLWIGVDEEGGRVTRLPAEVDKAPAAAKIGATGSTALAKGIGSWLGEALAGFGLNVDFAPVLDVNSNPANPVIGDRSFGAKADLVAKLGVPEMQGIAAQRVLPVVKHFPGHGDTSVDSHVGLPVVPHDLTRLRSLELAPFKAVIGQGADAVMVAHLLLPKLDADHPASFSKPVITGLLREELGFRGVVMTDDMTMGAIAENYNLQQAVVQSVLAGADVLLVGHGSDNVAAVVSALRAAVQEQRIPLATIDASVRRIVLLKDKYRAADSPVEPPQLAPLNAKLEALLQRYLPAK</sequence>
<dbReference type="InterPro" id="IPR017853">
    <property type="entry name" value="GH"/>
</dbReference>
<dbReference type="PROSITE" id="PS00775">
    <property type="entry name" value="GLYCOSYL_HYDROL_F3"/>
    <property type="match status" value="1"/>
</dbReference>
<dbReference type="InterPro" id="IPR036962">
    <property type="entry name" value="Glyco_hydro_3_N_sf"/>
</dbReference>
<dbReference type="NCBIfam" id="NF003740">
    <property type="entry name" value="PRK05337.1"/>
    <property type="match status" value="1"/>
</dbReference>
<evidence type="ECO:0000256" key="4">
    <source>
        <dbReference type="ARBA" id="ARBA00022801"/>
    </source>
</evidence>
<dbReference type="InterPro" id="IPR001764">
    <property type="entry name" value="Glyco_hydro_3_N"/>
</dbReference>
<organism evidence="8 9">
    <name type="scientific">Paenibacillus athensensis</name>
    <dbReference type="NCBI Taxonomy" id="1967502"/>
    <lineage>
        <taxon>Bacteria</taxon>
        <taxon>Bacillati</taxon>
        <taxon>Bacillota</taxon>
        <taxon>Bacilli</taxon>
        <taxon>Bacillales</taxon>
        <taxon>Paenibacillaceae</taxon>
        <taxon>Paenibacillus</taxon>
    </lineage>
</organism>
<comment type="similarity">
    <text evidence="2">Belongs to the glycosyl hydrolase 3 family.</text>
</comment>
<evidence type="ECO:0000256" key="1">
    <source>
        <dbReference type="ARBA" id="ARBA00001231"/>
    </source>
</evidence>
<dbReference type="SUPFAM" id="SSF51445">
    <property type="entry name" value="(Trans)glycosidases"/>
    <property type="match status" value="1"/>
</dbReference>
<evidence type="ECO:0000259" key="7">
    <source>
        <dbReference type="Pfam" id="PF00933"/>
    </source>
</evidence>
<evidence type="ECO:0000256" key="2">
    <source>
        <dbReference type="ARBA" id="ARBA00005336"/>
    </source>
</evidence>
<feature type="region of interest" description="Disordered" evidence="6">
    <location>
        <begin position="42"/>
        <end position="75"/>
    </location>
</feature>
<dbReference type="Proteomes" id="UP000298246">
    <property type="component" value="Unassembled WGS sequence"/>
</dbReference>
<dbReference type="EC" id="3.2.1.52" evidence="3"/>
<accession>A0A4Y8PXD3</accession>
<reference evidence="8 9" key="1">
    <citation type="submission" date="2017-03" db="EMBL/GenBank/DDBJ databases">
        <title>Isolation of Levoglucosan Utilizing Bacteria.</title>
        <authorList>
            <person name="Arya A.S."/>
        </authorList>
    </citation>
    <scope>NUCLEOTIDE SEQUENCE [LARGE SCALE GENOMIC DNA]</scope>
    <source>
        <strain evidence="8 9">MEC069</strain>
    </source>
</reference>
<evidence type="ECO:0000313" key="9">
    <source>
        <dbReference type="Proteomes" id="UP000298246"/>
    </source>
</evidence>
<protein>
    <recommendedName>
        <fullName evidence="3">beta-N-acetylhexosaminidase</fullName>
        <ecNumber evidence="3">3.2.1.52</ecNumber>
    </recommendedName>
</protein>
<feature type="domain" description="Glycoside hydrolase family 3 N-terminal" evidence="7">
    <location>
        <begin position="85"/>
        <end position="404"/>
    </location>
</feature>
<comment type="catalytic activity">
    <reaction evidence="1">
        <text>Hydrolysis of terminal non-reducing N-acetyl-D-hexosamine residues in N-acetyl-beta-D-hexosaminides.</text>
        <dbReference type="EC" id="3.2.1.52"/>
    </reaction>
</comment>
<keyword evidence="5" id="KW-0326">Glycosidase</keyword>
<evidence type="ECO:0000256" key="6">
    <source>
        <dbReference type="SAM" id="MobiDB-lite"/>
    </source>
</evidence>
<name>A0A4Y8PXD3_9BACL</name>
<dbReference type="GO" id="GO:0009254">
    <property type="term" value="P:peptidoglycan turnover"/>
    <property type="evidence" value="ECO:0007669"/>
    <property type="project" value="TreeGrafter"/>
</dbReference>
<evidence type="ECO:0000313" key="8">
    <source>
        <dbReference type="EMBL" id="TFE85831.1"/>
    </source>
</evidence>
<feature type="compositionally biased region" description="Pro residues" evidence="6">
    <location>
        <begin position="64"/>
        <end position="74"/>
    </location>
</feature>
<evidence type="ECO:0000256" key="5">
    <source>
        <dbReference type="ARBA" id="ARBA00023295"/>
    </source>
</evidence>
<evidence type="ECO:0000256" key="3">
    <source>
        <dbReference type="ARBA" id="ARBA00012663"/>
    </source>
</evidence>
<gene>
    <name evidence="8" type="ORF">B5M42_16565</name>
</gene>
<dbReference type="InterPro" id="IPR050226">
    <property type="entry name" value="NagZ_Beta-hexosaminidase"/>
</dbReference>
<dbReference type="PANTHER" id="PTHR30480">
    <property type="entry name" value="BETA-HEXOSAMINIDASE-RELATED"/>
    <property type="match status" value="1"/>
</dbReference>
<feature type="compositionally biased region" description="Low complexity" evidence="6">
    <location>
        <begin position="43"/>
        <end position="63"/>
    </location>
</feature>